<evidence type="ECO:0000313" key="3">
    <source>
        <dbReference type="Proteomes" id="UP001497457"/>
    </source>
</evidence>
<sequence>MAPALAPAPALSSRSRLDIGSAAVLPLPLDVSYKILLCLPAKDLCHLRTVSWAWRFLLSDPQFIAAHGAGAGPGGIHGDDVRFNIMDLSGRILKRLHVAGDGTDNATDDLIISSQAGLVCILGAMGKRCRLLDPATGAVTSLPDGLAEEHAANQPHMGQYSAAVMCGKVASTGEHKVLRVLDIRLLSISGYNLEPLCEALTLDGSGNARWRGKEASPDPVSVCDVTSRQFSGTGPPISKGPISSSLELGTGPGFCRLGPAGNARWRGKKASPNPISMHDVTSRAVVDDCVYFFLKELAPLHIVGPKRIASFDLGIEEDWRRTLEGPQIVRFVGNNDRRRHSRDDVDYNHFSLAALNGCLAVVHCVRSSFMDLWFLMDFDEGLWVKQHSIHMKSVG</sequence>
<evidence type="ECO:0000259" key="1">
    <source>
        <dbReference type="PROSITE" id="PS50181"/>
    </source>
</evidence>
<reference evidence="2" key="1">
    <citation type="submission" date="2024-10" db="EMBL/GenBank/DDBJ databases">
        <authorList>
            <person name="Ryan C."/>
        </authorList>
    </citation>
    <scope>NUCLEOTIDE SEQUENCE [LARGE SCALE GENOMIC DNA]</scope>
</reference>
<evidence type="ECO:0000313" key="2">
    <source>
        <dbReference type="EMBL" id="CAL5079010.1"/>
    </source>
</evidence>
<dbReference type="Pfam" id="PF00646">
    <property type="entry name" value="F-box"/>
    <property type="match status" value="1"/>
</dbReference>
<dbReference type="EMBL" id="OZ075117">
    <property type="protein sequence ID" value="CAL5079010.1"/>
    <property type="molecule type" value="Genomic_DNA"/>
</dbReference>
<organism evidence="2 3">
    <name type="scientific">Urochloa decumbens</name>
    <dbReference type="NCBI Taxonomy" id="240449"/>
    <lineage>
        <taxon>Eukaryota</taxon>
        <taxon>Viridiplantae</taxon>
        <taxon>Streptophyta</taxon>
        <taxon>Embryophyta</taxon>
        <taxon>Tracheophyta</taxon>
        <taxon>Spermatophyta</taxon>
        <taxon>Magnoliopsida</taxon>
        <taxon>Liliopsida</taxon>
        <taxon>Poales</taxon>
        <taxon>Poaceae</taxon>
        <taxon>PACMAD clade</taxon>
        <taxon>Panicoideae</taxon>
        <taxon>Panicodae</taxon>
        <taxon>Paniceae</taxon>
        <taxon>Melinidinae</taxon>
        <taxon>Urochloa</taxon>
    </lineage>
</organism>
<dbReference type="SMART" id="SM00256">
    <property type="entry name" value="FBOX"/>
    <property type="match status" value="1"/>
</dbReference>
<dbReference type="InterPro" id="IPR001810">
    <property type="entry name" value="F-box_dom"/>
</dbReference>
<gene>
    <name evidence="2" type="ORF">URODEC1_LOCUS107408</name>
</gene>
<feature type="domain" description="F-box" evidence="1">
    <location>
        <begin position="21"/>
        <end position="67"/>
    </location>
</feature>
<accession>A0ABC9FPM6</accession>
<dbReference type="Gene3D" id="1.20.1280.50">
    <property type="match status" value="1"/>
</dbReference>
<dbReference type="PROSITE" id="PS50181">
    <property type="entry name" value="FBOX"/>
    <property type="match status" value="1"/>
</dbReference>
<name>A0ABC9FPM6_9POAL</name>
<dbReference type="SUPFAM" id="SSF81383">
    <property type="entry name" value="F-box domain"/>
    <property type="match status" value="1"/>
</dbReference>
<dbReference type="Proteomes" id="UP001497457">
    <property type="component" value="Chromosome 7b"/>
</dbReference>
<dbReference type="PANTHER" id="PTHR31111:SF133">
    <property type="entry name" value="OS07G0196600 PROTEIN"/>
    <property type="match status" value="1"/>
</dbReference>
<dbReference type="CDD" id="cd09917">
    <property type="entry name" value="F-box_SF"/>
    <property type="match status" value="1"/>
</dbReference>
<proteinExistence type="predicted"/>
<dbReference type="InterPro" id="IPR036047">
    <property type="entry name" value="F-box-like_dom_sf"/>
</dbReference>
<protein>
    <recommendedName>
        <fullName evidence="1">F-box domain-containing protein</fullName>
    </recommendedName>
</protein>
<dbReference type="AlphaFoldDB" id="A0ABC9FPM6"/>
<keyword evidence="3" id="KW-1185">Reference proteome</keyword>
<dbReference type="PANTHER" id="PTHR31111">
    <property type="entry name" value="BNAA05G37150D PROTEIN-RELATED"/>
    <property type="match status" value="1"/>
</dbReference>